<dbReference type="EMBL" id="JAVHJM010000002">
    <property type="protein sequence ID" value="KAK6518810.1"/>
    <property type="molecule type" value="Genomic_DNA"/>
</dbReference>
<dbReference type="InterPro" id="IPR038765">
    <property type="entry name" value="Papain-like_cys_pep_sf"/>
</dbReference>
<sequence>MATAKKRAVHFVALDVSGSMQAPLKLRSNAQDANRGSNDLDPKRVQTVFDVVSRLADESVSSAKEHDVYAAVLCFGLNDVSTCDLLALLEDRASYLELADLAMDPSATELPLEEATQRLRDYGIYSASSYLRRSGRSARGGDLYTVVGHEPLIKLLSKAGAPYCEKYVAKHITEQNAGRYFLGFSSARNQSLLTKLVSWLPEECKRPYTAASFGVGIASNVPLFGGAVSWLANNAEKSAVSDATQYADGLLGGSGTNNTASDDRNRVQSLLRRVPNATPRPLSEVIKLTKRLQSALNKTAPGNQSQRSSTHVDWERLLDDIEPYLYGGTPMCKALSSVYPTFSDSQYSSRTLVLISDGDATDGNPLTAAKTLRDAGGVIFACLLTDSAISQPRKLLGPTDADWSWPSAARAMFEMASTVSYESSAVQALRRRGWLMPTSDQIKLFVQANNPMIVDEFATASRNLGNNADSLSELVGQVSLDLYTKALNNGAEPTDQKDRGICWAHATASVIHLASLRIIGRNVPDFFQIRANLLSVFGDDDKGRVTGDVLTRICPAYRLHCKEVDEVGARAAIYSRRPVVATFAIDDSRWSLFSRFYRTTPGGTLTSNEMRSMPAGSLGGHAVVLIRCSDTSLTFMNSWGADWGNNGFFTIDKPSTLEVSGGPKMRFFDVYWYTSDLSDAEKEAWKQYEKEKGNEYLGNLPSGFHDLPVQCPNCFKYAKASEYGGSWNEARCGNCSFIRLLRRWLGIFMKAILTLCDLILCR</sequence>
<protein>
    <recommendedName>
        <fullName evidence="3">VWFA domain-containing protein</fullName>
    </recommendedName>
</protein>
<evidence type="ECO:0000313" key="2">
    <source>
        <dbReference type="Proteomes" id="UP001307849"/>
    </source>
</evidence>
<organism evidence="1 2">
    <name type="scientific">Arthrobotrys conoides</name>
    <dbReference type="NCBI Taxonomy" id="74498"/>
    <lineage>
        <taxon>Eukaryota</taxon>
        <taxon>Fungi</taxon>
        <taxon>Dikarya</taxon>
        <taxon>Ascomycota</taxon>
        <taxon>Pezizomycotina</taxon>
        <taxon>Orbiliomycetes</taxon>
        <taxon>Orbiliales</taxon>
        <taxon>Orbiliaceae</taxon>
        <taxon>Arthrobotrys</taxon>
    </lineage>
</organism>
<dbReference type="CDD" id="cd02619">
    <property type="entry name" value="Peptidase_C1"/>
    <property type="match status" value="1"/>
</dbReference>
<evidence type="ECO:0008006" key="3">
    <source>
        <dbReference type="Google" id="ProtNLM"/>
    </source>
</evidence>
<proteinExistence type="predicted"/>
<accession>A0AAN8NCY0</accession>
<name>A0AAN8NCY0_9PEZI</name>
<comment type="caution">
    <text evidence="1">The sequence shown here is derived from an EMBL/GenBank/DDBJ whole genome shotgun (WGS) entry which is preliminary data.</text>
</comment>
<dbReference type="SUPFAM" id="SSF54001">
    <property type="entry name" value="Cysteine proteinases"/>
    <property type="match status" value="1"/>
</dbReference>
<dbReference type="AlphaFoldDB" id="A0AAN8NCY0"/>
<evidence type="ECO:0000313" key="1">
    <source>
        <dbReference type="EMBL" id="KAK6518810.1"/>
    </source>
</evidence>
<reference evidence="1 2" key="1">
    <citation type="submission" date="2019-10" db="EMBL/GenBank/DDBJ databases">
        <authorList>
            <person name="Palmer J.M."/>
        </authorList>
    </citation>
    <scope>NUCLEOTIDE SEQUENCE [LARGE SCALE GENOMIC DNA]</scope>
    <source>
        <strain evidence="1 2">TWF506</strain>
    </source>
</reference>
<dbReference type="CDD" id="cd00198">
    <property type="entry name" value="vWFA"/>
    <property type="match status" value="1"/>
</dbReference>
<keyword evidence="2" id="KW-1185">Reference proteome</keyword>
<dbReference type="SUPFAM" id="SSF53300">
    <property type="entry name" value="vWA-like"/>
    <property type="match status" value="1"/>
</dbReference>
<dbReference type="Proteomes" id="UP001307849">
    <property type="component" value="Unassembled WGS sequence"/>
</dbReference>
<dbReference type="InterPro" id="IPR036465">
    <property type="entry name" value="vWFA_dom_sf"/>
</dbReference>
<gene>
    <name evidence="1" type="ORF">TWF506_005945</name>
</gene>
<dbReference type="Gene3D" id="3.90.70.10">
    <property type="entry name" value="Cysteine proteinases"/>
    <property type="match status" value="1"/>
</dbReference>
<dbReference type="Gene3D" id="3.40.50.410">
    <property type="entry name" value="von Willebrand factor, type A domain"/>
    <property type="match status" value="1"/>
</dbReference>